<dbReference type="AlphaFoldDB" id="A0A426XZN6"/>
<evidence type="ECO:0000256" key="4">
    <source>
        <dbReference type="ARBA" id="ARBA00023163"/>
    </source>
</evidence>
<keyword evidence="4 6" id="KW-0804">Transcription</keyword>
<evidence type="ECO:0000256" key="5">
    <source>
        <dbReference type="ARBA" id="ARBA00023242"/>
    </source>
</evidence>
<proteinExistence type="inferred from homology"/>
<comment type="similarity">
    <text evidence="6">Belongs to the NFYA/HAP2 subunit family.</text>
</comment>
<dbReference type="GO" id="GO:0003700">
    <property type="term" value="F:DNA-binding transcription factor activity"/>
    <property type="evidence" value="ECO:0007669"/>
    <property type="project" value="UniProtKB-UniRule"/>
</dbReference>
<dbReference type="PRINTS" id="PR00616">
    <property type="entry name" value="CCAATSUBUNTB"/>
</dbReference>
<evidence type="ECO:0000313" key="7">
    <source>
        <dbReference type="EMBL" id="RRT44975.1"/>
    </source>
</evidence>
<gene>
    <name evidence="7" type="ORF">B296_00048555</name>
</gene>
<dbReference type="PROSITE" id="PS51152">
    <property type="entry name" value="NFYA_HAP2_2"/>
    <property type="match status" value="1"/>
</dbReference>
<keyword evidence="5 6" id="KW-0539">Nucleus</keyword>
<comment type="subcellular location">
    <subcellularLocation>
        <location evidence="1 6">Nucleus</location>
    </subcellularLocation>
</comment>
<sequence length="161" mass="17703">MDMTTEGPIYVNAKQFHAILRRRKARAKAQKEKKLIKARKPYLHESRHLHAMRRVRGCGGRFLNTKKVKDGMPPRPATFARSEILLSDSLNLNSASSGSSASGSEVTSVYAQEDVDDFNIAEHLCPSVFHSHLIMMNGGQGTSTCGKWGAAADSCCDLLKV</sequence>
<protein>
    <recommendedName>
        <fullName evidence="6">Nuclear transcription factor Y subunit</fullName>
    </recommendedName>
</protein>
<dbReference type="SMART" id="SM00521">
    <property type="entry name" value="CBF"/>
    <property type="match status" value="1"/>
</dbReference>
<dbReference type="InterPro" id="IPR001289">
    <property type="entry name" value="NFYA"/>
</dbReference>
<dbReference type="Proteomes" id="UP000287651">
    <property type="component" value="Unassembled WGS sequence"/>
</dbReference>
<accession>A0A426XZN6</accession>
<comment type="function">
    <text evidence="6">Component of the sequence-specific heterotrimeric transcription factor (NF-Y) which specifically recognizes a 5'-CCAAT-3' box motif found in the promoters of its target genes.</text>
</comment>
<dbReference type="EMBL" id="AMZH03016122">
    <property type="protein sequence ID" value="RRT44975.1"/>
    <property type="molecule type" value="Genomic_DNA"/>
</dbReference>
<dbReference type="GO" id="GO:0003677">
    <property type="term" value="F:DNA binding"/>
    <property type="evidence" value="ECO:0007669"/>
    <property type="project" value="UniProtKB-KW"/>
</dbReference>
<dbReference type="PANTHER" id="PTHR12632">
    <property type="entry name" value="TRANSCRIPTION FACTOR NF-Y ALPHA-RELATED"/>
    <property type="match status" value="1"/>
</dbReference>
<evidence type="ECO:0000256" key="3">
    <source>
        <dbReference type="ARBA" id="ARBA00023125"/>
    </source>
</evidence>
<dbReference type="GO" id="GO:0005634">
    <property type="term" value="C:nucleus"/>
    <property type="evidence" value="ECO:0007669"/>
    <property type="project" value="UniProtKB-SubCell"/>
</dbReference>
<organism evidence="7 8">
    <name type="scientific">Ensete ventricosum</name>
    <name type="common">Abyssinian banana</name>
    <name type="synonym">Musa ensete</name>
    <dbReference type="NCBI Taxonomy" id="4639"/>
    <lineage>
        <taxon>Eukaryota</taxon>
        <taxon>Viridiplantae</taxon>
        <taxon>Streptophyta</taxon>
        <taxon>Embryophyta</taxon>
        <taxon>Tracheophyta</taxon>
        <taxon>Spermatophyta</taxon>
        <taxon>Magnoliopsida</taxon>
        <taxon>Liliopsida</taxon>
        <taxon>Zingiberales</taxon>
        <taxon>Musaceae</taxon>
        <taxon>Ensete</taxon>
    </lineage>
</organism>
<evidence type="ECO:0000256" key="2">
    <source>
        <dbReference type="ARBA" id="ARBA00023015"/>
    </source>
</evidence>
<comment type="subunit">
    <text evidence="6">Heterotrimer.</text>
</comment>
<name>A0A426XZN6_ENSVE</name>
<dbReference type="Pfam" id="PF02045">
    <property type="entry name" value="CBFB_NFYA"/>
    <property type="match status" value="1"/>
</dbReference>
<evidence type="ECO:0000313" key="8">
    <source>
        <dbReference type="Proteomes" id="UP000287651"/>
    </source>
</evidence>
<evidence type="ECO:0000256" key="1">
    <source>
        <dbReference type="ARBA" id="ARBA00004123"/>
    </source>
</evidence>
<dbReference type="Gene3D" id="6.10.250.2430">
    <property type="match status" value="1"/>
</dbReference>
<comment type="caution">
    <text evidence="7">The sequence shown here is derived from an EMBL/GenBank/DDBJ whole genome shotgun (WGS) entry which is preliminary data.</text>
</comment>
<evidence type="ECO:0000256" key="6">
    <source>
        <dbReference type="RuleBase" id="RU367155"/>
    </source>
</evidence>
<keyword evidence="3 6" id="KW-0238">DNA-binding</keyword>
<keyword evidence="2 6" id="KW-0805">Transcription regulation</keyword>
<reference evidence="7 8" key="1">
    <citation type="journal article" date="2014" name="Agronomy (Basel)">
        <title>A Draft Genome Sequence for Ensete ventricosum, the Drought-Tolerant Tree Against Hunger.</title>
        <authorList>
            <person name="Harrison J."/>
            <person name="Moore K.A."/>
            <person name="Paszkiewicz K."/>
            <person name="Jones T."/>
            <person name="Grant M."/>
            <person name="Ambacheew D."/>
            <person name="Muzemil S."/>
            <person name="Studholme D.J."/>
        </authorList>
    </citation>
    <scope>NUCLEOTIDE SEQUENCE [LARGE SCALE GENOMIC DNA]</scope>
</reference>